<dbReference type="Ensembl" id="ENSSAUT00010035971.1">
    <property type="protein sequence ID" value="ENSSAUP00010034143.1"/>
    <property type="gene ID" value="ENSSAUG00010014470.1"/>
</dbReference>
<accession>A0A671W4V9</accession>
<dbReference type="OMA" id="QNMRVRV"/>
<dbReference type="SUPFAM" id="SSF56024">
    <property type="entry name" value="Phospholipase D/nuclease"/>
    <property type="match status" value="1"/>
</dbReference>
<dbReference type="InParanoid" id="A0A671W4V9"/>
<evidence type="ECO:0000313" key="4">
    <source>
        <dbReference type="Proteomes" id="UP000472265"/>
    </source>
</evidence>
<reference evidence="3" key="3">
    <citation type="submission" date="2025-09" db="UniProtKB">
        <authorList>
            <consortium name="Ensembl"/>
        </authorList>
    </citation>
    <scope>IDENTIFICATION</scope>
</reference>
<dbReference type="PANTHER" id="PTHR16181">
    <property type="entry name" value="PROTEIN FAM83A-RELATED"/>
    <property type="match status" value="1"/>
</dbReference>
<name>A0A671W4V9_SPAAU</name>
<organism evidence="3 4">
    <name type="scientific">Sparus aurata</name>
    <name type="common">Gilthead sea bream</name>
    <dbReference type="NCBI Taxonomy" id="8175"/>
    <lineage>
        <taxon>Eukaryota</taxon>
        <taxon>Metazoa</taxon>
        <taxon>Chordata</taxon>
        <taxon>Craniata</taxon>
        <taxon>Vertebrata</taxon>
        <taxon>Euteleostomi</taxon>
        <taxon>Actinopterygii</taxon>
        <taxon>Neopterygii</taxon>
        <taxon>Teleostei</taxon>
        <taxon>Neoteleostei</taxon>
        <taxon>Acanthomorphata</taxon>
        <taxon>Eupercaria</taxon>
        <taxon>Spariformes</taxon>
        <taxon>Sparidae</taxon>
        <taxon>Sparus</taxon>
    </lineage>
</organism>
<dbReference type="GO" id="GO:0007165">
    <property type="term" value="P:signal transduction"/>
    <property type="evidence" value="ECO:0007669"/>
    <property type="project" value="TreeGrafter"/>
</dbReference>
<dbReference type="FunCoup" id="A0A671W4V9">
    <property type="interactions" value="1"/>
</dbReference>
<dbReference type="GeneTree" id="ENSGT00940000164021"/>
<keyword evidence="4" id="KW-1185">Reference proteome</keyword>
<reference evidence="3" key="1">
    <citation type="submission" date="2021-04" db="EMBL/GenBank/DDBJ databases">
        <authorList>
            <consortium name="Wellcome Sanger Institute Data Sharing"/>
        </authorList>
    </citation>
    <scope>NUCLEOTIDE SEQUENCE [LARGE SCALE GENOMIC DNA]</scope>
</reference>
<comment type="similarity">
    <text evidence="1">Belongs to the FAM83 family.</text>
</comment>
<dbReference type="Gene3D" id="3.30.870.10">
    <property type="entry name" value="Endonuclease Chain A"/>
    <property type="match status" value="1"/>
</dbReference>
<evidence type="ECO:0000256" key="1">
    <source>
        <dbReference type="ARBA" id="ARBA00006937"/>
    </source>
</evidence>
<dbReference type="InterPro" id="IPR050944">
    <property type="entry name" value="FAM83"/>
</dbReference>
<dbReference type="AlphaFoldDB" id="A0A671W4V9"/>
<proteinExistence type="inferred from homology"/>
<dbReference type="Pfam" id="PF07894">
    <property type="entry name" value="SACK1"/>
    <property type="match status" value="1"/>
</dbReference>
<protein>
    <submittedName>
        <fullName evidence="3">Family with sequence similarity 83 member E</fullName>
    </submittedName>
</protein>
<sequence length="386" mass="43561">MSNYQEQSLDVNAVFCPLTESSPGFLHSENERQAVERLIIEGPEAFYSFIDSTESFGCFLSPSEVRQINSWAEDFRFTQLEVQKQVNGIFGGSEPEDFCSTYFPSCSDTPTPELELGWPAKNFWVPKESIARLRDNLCAMQVIAIVTDQLTDSAIISDLHSAASRGVPVYIILNQRVDGWHTKCRTLMRVRVLGGKTFCTRTGRMVVGEMKDQFLLVDLDTVIHGSYSLTWSDAHLHRQLITVLTGLVVESFDTEFRIIYAVSLPVPNICTVPSSLEAVTRKPKEQPTLKFQKQKLPLQPVIGSPPPPPVDMVLDWEAMGVFSDQRMPDSPHDQQEAIAAKDIPPQNNMASDTNTPIVDWLTDTVNQNVDKKRYMDHLDFTKLRHH</sequence>
<dbReference type="PANTHER" id="PTHR16181:SF29">
    <property type="entry name" value="PROTEIN FAM83A-RELATED"/>
    <property type="match status" value="1"/>
</dbReference>
<dbReference type="Proteomes" id="UP000472265">
    <property type="component" value="Chromosome 6"/>
</dbReference>
<feature type="domain" description="Scaffolding anchor of CK1" evidence="2">
    <location>
        <begin position="18"/>
        <end position="264"/>
    </location>
</feature>
<dbReference type="InterPro" id="IPR012461">
    <property type="entry name" value="SACK1"/>
</dbReference>
<evidence type="ECO:0000313" key="3">
    <source>
        <dbReference type="Ensembl" id="ENSSAUP00010034143.1"/>
    </source>
</evidence>
<reference evidence="3" key="2">
    <citation type="submission" date="2025-08" db="UniProtKB">
        <authorList>
            <consortium name="Ensembl"/>
        </authorList>
    </citation>
    <scope>IDENTIFICATION</scope>
</reference>
<dbReference type="GO" id="GO:0019901">
    <property type="term" value="F:protein kinase binding"/>
    <property type="evidence" value="ECO:0007669"/>
    <property type="project" value="TreeGrafter"/>
</dbReference>
<evidence type="ECO:0000259" key="2">
    <source>
        <dbReference type="Pfam" id="PF07894"/>
    </source>
</evidence>